<keyword evidence="2" id="KW-0802">TPR repeat</keyword>
<gene>
    <name evidence="3" type="primary">CTR9</name>
    <name evidence="3" type="ORF">F1559_005136</name>
</gene>
<dbReference type="PANTHER" id="PTHR14027">
    <property type="entry name" value="RNA POLYMERASE-ASSOCIATED PROTEIN CTR9"/>
    <property type="match status" value="1"/>
</dbReference>
<dbReference type="EMBL" id="VWRR01000001">
    <property type="protein sequence ID" value="KAF6005532.1"/>
    <property type="molecule type" value="Genomic_DNA"/>
</dbReference>
<dbReference type="Gene3D" id="1.25.40.10">
    <property type="entry name" value="Tetratricopeptide repeat domain"/>
    <property type="match status" value="2"/>
</dbReference>
<sequence>MASFTSNDGTWRLLIESLEREQAPWSRWRSCFLTLCAERRWNEAIQLVQAMSLRWPEAAAVLEAALGVTLASERVDAAGTVLARVERLGVALPPVWQGLVRFAQDDYRGAQQLFEESARSVSPQTSPVVALLTRFGLGRVLLERSDIEPQLAQQAAAWYADAIWMYGEASPGDWWRSYGYALAAAGKWVLATQVFSWRLARECERIDPDDADSSGAVYAQPHVETLLGLWACLRALHGSSKASPDRDACSRDADAVARELLREAFVLYPQDRRVRNAISLEQREWANRYLETERLNRLDGVTRKAQARSEYILGRWEERRGDWIAAETHYGTSVQYWADMAPARLALAHSLLRRKELRQAMEQVDYVRIQGSRMLSSQLDAYLRALSAVIIQEEAAPGASTGASAVSKASEQALRLLQGTEPQQLPPEALAVYAELVDHQDPDFALRLYTLLTKHWKDPMIWNNIAALNARRSRYEDAHAALQQAFRLLTSDQDLSMGCWMPGPSFLRDSPSHLTFAYNLGRLLESMGDVTRAEEIYRYVHEQFPSYGDATLRLGVLAEQYAKDSSVAETYYRQAVPNPRAVTALAFLAQARGQVEEAQQWFEYFIRRKKLHKSLDTQYEARSYCDMITAAYYITLARATARHHQHRRHKFLVAAGNLLLGVLERSRDNVAAMLLLGVYFRELNLLTEAEEALSAVVQLGPVACCRAVHCRVCASESHRSAPVTRSISADLVT</sequence>
<reference evidence="3 4" key="1">
    <citation type="journal article" date="2020" name="J. Phycol.">
        <title>Comparative genome analysis reveals Cyanidiococcus gen. nov., a new extremophilic red algal genus sister to Cyanidioschyzon (Cyanidioschyzonaceae, Rhodophyta).</title>
        <authorList>
            <person name="Liu S.-L."/>
            <person name="Chiang Y.-R."/>
            <person name="Yoon H.S."/>
            <person name="Fu H.-Y."/>
        </authorList>
    </citation>
    <scope>NUCLEOTIDE SEQUENCE [LARGE SCALE GENOMIC DNA]</scope>
    <source>
        <strain evidence="3 4">THAL066</strain>
    </source>
</reference>
<evidence type="ECO:0000313" key="4">
    <source>
        <dbReference type="Proteomes" id="UP000530660"/>
    </source>
</evidence>
<dbReference type="SMART" id="SM00028">
    <property type="entry name" value="TPR"/>
    <property type="match status" value="3"/>
</dbReference>
<comment type="caution">
    <text evidence="3">The sequence shown here is derived from an EMBL/GenBank/DDBJ whole genome shotgun (WGS) entry which is preliminary data.</text>
</comment>
<dbReference type="GO" id="GO:0006355">
    <property type="term" value="P:regulation of DNA-templated transcription"/>
    <property type="evidence" value="ECO:0007669"/>
    <property type="project" value="InterPro"/>
</dbReference>
<dbReference type="Proteomes" id="UP000530660">
    <property type="component" value="Unassembled WGS sequence"/>
</dbReference>
<proteinExistence type="predicted"/>
<keyword evidence="4" id="KW-1185">Reference proteome</keyword>
<evidence type="ECO:0000313" key="3">
    <source>
        <dbReference type="EMBL" id="KAF6005532.1"/>
    </source>
</evidence>
<dbReference type="OrthoDB" id="2340at2759"/>
<protein>
    <submittedName>
        <fullName evidence="3">Protein required for normal CLN1 and CLN2 G1 cyclin expression</fullName>
    </submittedName>
</protein>
<dbReference type="InterPro" id="IPR019734">
    <property type="entry name" value="TPR_rpt"/>
</dbReference>
<name>A0A7J7IQY0_9RHOD</name>
<dbReference type="Pfam" id="PF13432">
    <property type="entry name" value="TPR_16"/>
    <property type="match status" value="2"/>
</dbReference>
<evidence type="ECO:0000256" key="2">
    <source>
        <dbReference type="ARBA" id="ARBA00022803"/>
    </source>
</evidence>
<evidence type="ECO:0000256" key="1">
    <source>
        <dbReference type="ARBA" id="ARBA00022737"/>
    </source>
</evidence>
<dbReference type="InterPro" id="IPR011990">
    <property type="entry name" value="TPR-like_helical_dom_sf"/>
</dbReference>
<dbReference type="AlphaFoldDB" id="A0A7J7IQY0"/>
<dbReference type="GO" id="GO:0000993">
    <property type="term" value="F:RNA polymerase II complex binding"/>
    <property type="evidence" value="ECO:0007669"/>
    <property type="project" value="TreeGrafter"/>
</dbReference>
<accession>A0A7J7IQY0</accession>
<keyword evidence="1" id="KW-0677">Repeat</keyword>
<dbReference type="SUPFAM" id="SSF48452">
    <property type="entry name" value="TPR-like"/>
    <property type="match status" value="3"/>
</dbReference>
<organism evidence="3 4">
    <name type="scientific">Cyanidiococcus yangmingshanensis</name>
    <dbReference type="NCBI Taxonomy" id="2690220"/>
    <lineage>
        <taxon>Eukaryota</taxon>
        <taxon>Rhodophyta</taxon>
        <taxon>Bangiophyceae</taxon>
        <taxon>Cyanidiales</taxon>
        <taxon>Cyanidiaceae</taxon>
        <taxon>Cyanidiococcus</taxon>
    </lineage>
</organism>
<dbReference type="PANTHER" id="PTHR14027:SF2">
    <property type="entry name" value="RNA POLYMERASE-ASSOCIATED PROTEIN CTR9 HOMOLOG"/>
    <property type="match status" value="1"/>
</dbReference>
<dbReference type="InterPro" id="IPR031101">
    <property type="entry name" value="Ctr9"/>
</dbReference>
<dbReference type="GO" id="GO:0006368">
    <property type="term" value="P:transcription elongation by RNA polymerase II"/>
    <property type="evidence" value="ECO:0007669"/>
    <property type="project" value="TreeGrafter"/>
</dbReference>
<dbReference type="GO" id="GO:0016593">
    <property type="term" value="C:Cdc73/Paf1 complex"/>
    <property type="evidence" value="ECO:0007669"/>
    <property type="project" value="TreeGrafter"/>
</dbReference>